<dbReference type="InterPro" id="IPR051135">
    <property type="entry name" value="Gal/GlcNAc/GalNAc_ST"/>
</dbReference>
<dbReference type="EnsemblMetazoa" id="AAEL018230-RC">
    <property type="protein sequence ID" value="AAEL018230-PC"/>
    <property type="gene ID" value="AAEL018230"/>
</dbReference>
<dbReference type="FunFam" id="3.40.50.300:FF:001931">
    <property type="entry name" value="Blast:Carbohydrate sulfotransferase 4"/>
    <property type="match status" value="1"/>
</dbReference>
<dbReference type="EnsemblMetazoa" id="AAEL018230-RA">
    <property type="protein sequence ID" value="AAEL018230-PA"/>
    <property type="gene ID" value="AAEL018230"/>
</dbReference>
<dbReference type="InterPro" id="IPR027417">
    <property type="entry name" value="P-loop_NTPase"/>
</dbReference>
<keyword evidence="1" id="KW-0472">Membrane</keyword>
<dbReference type="Gene3D" id="3.40.50.300">
    <property type="entry name" value="P-loop containing nucleotide triphosphate hydrolases"/>
    <property type="match status" value="1"/>
</dbReference>
<dbReference type="EnsemblMetazoa" id="AAEL018230-RB">
    <property type="protein sequence ID" value="AAEL018230-PB"/>
    <property type="gene ID" value="AAEL018230"/>
</dbReference>
<dbReference type="GO" id="GO:0001517">
    <property type="term" value="F:N-acetylglucosamine 6-O-sulfotransferase activity"/>
    <property type="evidence" value="ECO:0007669"/>
    <property type="project" value="TreeGrafter"/>
</dbReference>
<accession>A0A1S4G7A8</accession>
<dbReference type="OrthoDB" id="6138663at2759"/>
<dbReference type="GO" id="GO:0006044">
    <property type="term" value="P:N-acetylglucosamine metabolic process"/>
    <property type="evidence" value="ECO:0007669"/>
    <property type="project" value="TreeGrafter"/>
</dbReference>
<dbReference type="VEuPathDB" id="VectorBase:AAEL018230"/>
<gene>
    <name evidence="2" type="primary">5575680</name>
</gene>
<reference evidence="2" key="2">
    <citation type="submission" date="2025-05" db="UniProtKB">
        <authorList>
            <consortium name="EnsemblMetazoa"/>
        </authorList>
    </citation>
    <scope>IDENTIFICATION</scope>
    <source>
        <strain evidence="2">LVP_AGWG</strain>
    </source>
</reference>
<dbReference type="AlphaFoldDB" id="A0A1S4G7A8"/>
<dbReference type="PANTHER" id="PTHR10704">
    <property type="entry name" value="CARBOHYDRATE SULFOTRANSFERASE"/>
    <property type="match status" value="1"/>
</dbReference>
<evidence type="ECO:0000313" key="2">
    <source>
        <dbReference type="EnsemblMetazoa" id="AAEL018230-PD"/>
    </source>
</evidence>
<keyword evidence="1" id="KW-1133">Transmembrane helix</keyword>
<dbReference type="Proteomes" id="UP000008820">
    <property type="component" value="Chromosome 2"/>
</dbReference>
<feature type="transmembrane region" description="Helical" evidence="1">
    <location>
        <begin position="21"/>
        <end position="40"/>
    </location>
</feature>
<evidence type="ECO:0000313" key="3">
    <source>
        <dbReference type="Proteomes" id="UP000008820"/>
    </source>
</evidence>
<keyword evidence="1" id="KW-0812">Transmembrane</keyword>
<protein>
    <submittedName>
        <fullName evidence="2">Uncharacterized protein</fullName>
    </submittedName>
</protein>
<keyword evidence="3" id="KW-1185">Reference proteome</keyword>
<proteinExistence type="predicted"/>
<dbReference type="GO" id="GO:0006790">
    <property type="term" value="P:sulfur compound metabolic process"/>
    <property type="evidence" value="ECO:0007669"/>
    <property type="project" value="TreeGrafter"/>
</dbReference>
<dbReference type="Pfam" id="PF13469">
    <property type="entry name" value="Sulfotransfer_3"/>
    <property type="match status" value="1"/>
</dbReference>
<dbReference type="SUPFAM" id="SSF52540">
    <property type="entry name" value="P-loop containing nucleoside triphosphate hydrolases"/>
    <property type="match status" value="1"/>
</dbReference>
<dbReference type="EnsemblMetazoa" id="AAEL018230-RD">
    <property type="protein sequence ID" value="AAEL018230-PD"/>
    <property type="gene ID" value="AAEL018230"/>
</dbReference>
<dbReference type="PANTHER" id="PTHR10704:SF44">
    <property type="entry name" value="LD35051P-RELATED"/>
    <property type="match status" value="1"/>
</dbReference>
<reference evidence="2 3" key="1">
    <citation type="submission" date="2017-06" db="EMBL/GenBank/DDBJ databases">
        <title>Aedes aegypti genome working group (AGWG) sequencing and assembly.</title>
        <authorList>
            <consortium name="Aedes aegypti Genome Working Group (AGWG)"/>
            <person name="Matthews B.J."/>
        </authorList>
    </citation>
    <scope>NUCLEOTIDE SEQUENCE [LARGE SCALE GENOMIC DNA]</scope>
    <source>
        <strain evidence="2 3">LVP_AGWG</strain>
    </source>
</reference>
<organism evidence="2 3">
    <name type="scientific">Aedes aegypti</name>
    <name type="common">Yellowfever mosquito</name>
    <name type="synonym">Culex aegypti</name>
    <dbReference type="NCBI Taxonomy" id="7159"/>
    <lineage>
        <taxon>Eukaryota</taxon>
        <taxon>Metazoa</taxon>
        <taxon>Ecdysozoa</taxon>
        <taxon>Arthropoda</taxon>
        <taxon>Hexapoda</taxon>
        <taxon>Insecta</taxon>
        <taxon>Pterygota</taxon>
        <taxon>Neoptera</taxon>
        <taxon>Endopterygota</taxon>
        <taxon>Diptera</taxon>
        <taxon>Nematocera</taxon>
        <taxon>Culicoidea</taxon>
        <taxon>Culicidae</taxon>
        <taxon>Culicinae</taxon>
        <taxon>Aedini</taxon>
        <taxon>Aedes</taxon>
        <taxon>Stegomyia</taxon>
    </lineage>
</organism>
<evidence type="ECO:0000256" key="1">
    <source>
        <dbReference type="SAM" id="Phobius"/>
    </source>
</evidence>
<sequence>MEEKVIAFGGRKKRRETMSRRINLIGVCAISGLCILLLFASHRFTSNSYTTEYFKPRERNANLRLLNAHKFYGAKTFSGSSSYDTYPPIPTPQNSTVTIEDVLNYQRSRIADEMAEFEYPNGQFNNDASKLTDLTPETGGQPMRSIIITTWRSGSTFLGDILNAMPGNYYHYEPLLDFDIVQIRGPPNDRIAIHNLKHLLKCDYNEMESYLDFGRTHNYLFSHNTRLWRHCRLFPHFCYEPKFLGPFCKLFPLQSMKVVRLRASLVQPLLEDESLNVRVILLIRDPRGSLQSRKHRVWCPGRPDCDHPPTVCNDMQLDYEAAIELTKLFPTRFRAIRYEDLSLNPYKITKEILTFYGLPFDPAVESFLDTHTKLDIGGVSSTFRDSKSAPFHWTKDLTFEEVKVIQDSCVTAMKSWGYRNATSEQDLLNFNPLLPYSVS</sequence>
<name>A0A1S4G7A8_AEDAE</name>